<keyword evidence="1" id="KW-0732">Signal</keyword>
<feature type="chain" id="PRO_5045554694" description="Secreted protein" evidence="1">
    <location>
        <begin position="30"/>
        <end position="137"/>
    </location>
</feature>
<feature type="signal peptide" evidence="1">
    <location>
        <begin position="1"/>
        <end position="29"/>
    </location>
</feature>
<evidence type="ECO:0000313" key="3">
    <source>
        <dbReference type="Proteomes" id="UP000649259"/>
    </source>
</evidence>
<protein>
    <recommendedName>
        <fullName evidence="4">Secreted protein</fullName>
    </recommendedName>
</protein>
<name>A0ABQ3S0Y2_9ACTN</name>
<gene>
    <name evidence="2" type="ORF">Saso_34410</name>
</gene>
<reference evidence="3" key="1">
    <citation type="submission" date="2023-07" db="EMBL/GenBank/DDBJ databases">
        <title>Whole genome shotgun sequence of Streptomyces cacaoi subsp. asoensis NBRC 13813.</title>
        <authorList>
            <person name="Komaki H."/>
            <person name="Tamura T."/>
        </authorList>
    </citation>
    <scope>NUCLEOTIDE SEQUENCE [LARGE SCALE GENOMIC DNA]</scope>
    <source>
        <strain evidence="3">NBRC 13813</strain>
    </source>
</reference>
<organism evidence="2 3">
    <name type="scientific">Streptomyces asoensis</name>
    <dbReference type="NCBI Taxonomy" id="249586"/>
    <lineage>
        <taxon>Bacteria</taxon>
        <taxon>Bacillati</taxon>
        <taxon>Actinomycetota</taxon>
        <taxon>Actinomycetes</taxon>
        <taxon>Kitasatosporales</taxon>
        <taxon>Streptomycetaceae</taxon>
        <taxon>Streptomyces</taxon>
    </lineage>
</organism>
<evidence type="ECO:0008006" key="4">
    <source>
        <dbReference type="Google" id="ProtNLM"/>
    </source>
</evidence>
<keyword evidence="3" id="KW-1185">Reference proteome</keyword>
<evidence type="ECO:0000256" key="1">
    <source>
        <dbReference type="SAM" id="SignalP"/>
    </source>
</evidence>
<evidence type="ECO:0000313" key="2">
    <source>
        <dbReference type="EMBL" id="GHI61791.1"/>
    </source>
</evidence>
<sequence>MSKKRATLSACVASSALLLGVISATPASAVNLFANCTTTGANGDVSISNYNGASDFIGGSLGAWDTSADGHHVRVRLITKDSTGTIKYWAWHANYNGAGSTQSWDFTATDRGGFFDMGVQVGRFEGDTILNACANWA</sequence>
<comment type="caution">
    <text evidence="2">The sequence shown here is derived from an EMBL/GenBank/DDBJ whole genome shotgun (WGS) entry which is preliminary data.</text>
</comment>
<proteinExistence type="predicted"/>
<dbReference type="EMBL" id="BNEB01000003">
    <property type="protein sequence ID" value="GHI61791.1"/>
    <property type="molecule type" value="Genomic_DNA"/>
</dbReference>
<accession>A0ABQ3S0Y2</accession>
<dbReference type="Proteomes" id="UP000649259">
    <property type="component" value="Unassembled WGS sequence"/>
</dbReference>